<keyword evidence="3" id="KW-1185">Reference proteome</keyword>
<organism evidence="2 3">
    <name type="scientific">Stylosanthes scabra</name>
    <dbReference type="NCBI Taxonomy" id="79078"/>
    <lineage>
        <taxon>Eukaryota</taxon>
        <taxon>Viridiplantae</taxon>
        <taxon>Streptophyta</taxon>
        <taxon>Embryophyta</taxon>
        <taxon>Tracheophyta</taxon>
        <taxon>Spermatophyta</taxon>
        <taxon>Magnoliopsida</taxon>
        <taxon>eudicotyledons</taxon>
        <taxon>Gunneridae</taxon>
        <taxon>Pentapetalae</taxon>
        <taxon>rosids</taxon>
        <taxon>fabids</taxon>
        <taxon>Fabales</taxon>
        <taxon>Fabaceae</taxon>
        <taxon>Papilionoideae</taxon>
        <taxon>50 kb inversion clade</taxon>
        <taxon>dalbergioids sensu lato</taxon>
        <taxon>Dalbergieae</taxon>
        <taxon>Pterocarpus clade</taxon>
        <taxon>Stylosanthes</taxon>
    </lineage>
</organism>
<name>A0ABU6Y3C3_9FABA</name>
<accession>A0ABU6Y3C3</accession>
<sequence length="247" mass="28430">MEDLSMFQRPRTVAMEDEKPGTYGTVLIYPLNRLVECGFVGDTAVNPWVGIFCRRRAFSRERLNQVEYSSDSGSDGYYSCKEETIPYKDPEWQQRNLLEELFKILAQERNEIREVQKKTEVQLRLLIKLATLIVETLTNSSASRQEDEVLAVTLWSGKQLERPPLTTHHIPPETSKKVDIQHGERNTQDMLEAVTTNPQQTTTEDRRPTPLPYPTSTRRKHQAKPIDPQIVELLKNVEVILPLLSSV</sequence>
<evidence type="ECO:0000256" key="1">
    <source>
        <dbReference type="SAM" id="MobiDB-lite"/>
    </source>
</evidence>
<evidence type="ECO:0000313" key="3">
    <source>
        <dbReference type="Proteomes" id="UP001341840"/>
    </source>
</evidence>
<comment type="caution">
    <text evidence="2">The sequence shown here is derived from an EMBL/GenBank/DDBJ whole genome shotgun (WGS) entry which is preliminary data.</text>
</comment>
<reference evidence="2 3" key="1">
    <citation type="journal article" date="2023" name="Plants (Basel)">
        <title>Bridging the Gap: Combining Genomics and Transcriptomics Approaches to Understand Stylosanthes scabra, an Orphan Legume from the Brazilian Caatinga.</title>
        <authorList>
            <person name="Ferreira-Neto J.R.C."/>
            <person name="da Silva M.D."/>
            <person name="Binneck E."/>
            <person name="de Melo N.F."/>
            <person name="da Silva R.H."/>
            <person name="de Melo A.L.T.M."/>
            <person name="Pandolfi V."/>
            <person name="Bustamante F.O."/>
            <person name="Brasileiro-Vidal A.C."/>
            <person name="Benko-Iseppon A.M."/>
        </authorList>
    </citation>
    <scope>NUCLEOTIDE SEQUENCE [LARGE SCALE GENOMIC DNA]</scope>
    <source>
        <tissue evidence="2">Leaves</tissue>
    </source>
</reference>
<gene>
    <name evidence="2" type="ORF">PIB30_009792</name>
</gene>
<protein>
    <submittedName>
        <fullName evidence="2">Uncharacterized protein</fullName>
    </submittedName>
</protein>
<proteinExistence type="predicted"/>
<feature type="region of interest" description="Disordered" evidence="1">
    <location>
        <begin position="194"/>
        <end position="224"/>
    </location>
</feature>
<dbReference type="Proteomes" id="UP001341840">
    <property type="component" value="Unassembled WGS sequence"/>
</dbReference>
<dbReference type="EMBL" id="JASCZI010241678">
    <property type="protein sequence ID" value="MED6204517.1"/>
    <property type="molecule type" value="Genomic_DNA"/>
</dbReference>
<evidence type="ECO:0000313" key="2">
    <source>
        <dbReference type="EMBL" id="MED6204517.1"/>
    </source>
</evidence>